<evidence type="ECO:0000313" key="4">
    <source>
        <dbReference type="EMBL" id="MCJ8238697.1"/>
    </source>
</evidence>
<organism evidence="4 5">
    <name type="scientific">Peteryoungia algae</name>
    <dbReference type="NCBI Taxonomy" id="2919917"/>
    <lineage>
        <taxon>Bacteria</taxon>
        <taxon>Pseudomonadati</taxon>
        <taxon>Pseudomonadota</taxon>
        <taxon>Alphaproteobacteria</taxon>
        <taxon>Hyphomicrobiales</taxon>
        <taxon>Rhizobiaceae</taxon>
        <taxon>Peteryoungia</taxon>
    </lineage>
</organism>
<comment type="similarity">
    <text evidence="2">Belongs to the NAD(P)-dependent epimerase/dehydratase family.</text>
</comment>
<accession>A0ABT0CZV0</accession>
<dbReference type="SUPFAM" id="SSF51735">
    <property type="entry name" value="NAD(P)-binding Rossmann-fold domains"/>
    <property type="match status" value="1"/>
</dbReference>
<dbReference type="InterPro" id="IPR036291">
    <property type="entry name" value="NAD(P)-bd_dom_sf"/>
</dbReference>
<sequence>MHALSAIPQGRPVGVVRTTRSSSTGVSDYVVADLENAAQVQGLATYAPDVIVHTAARLPRSFDDKEAASSNAAIDSHVIRLAEETGASLIYLSSTSVYANSPLPWMETAEIGALSDYAAAKRYTELLLRALPSPTATIRIGSPYSAVGVDKPSVLYSFVKQAVAGQNLMVAGAGLRSQDFIHANDVAVAIRKAIDYLLQPRSTVTAELFNIGSGAPVTMASLAETVVEVCGSGRVVFTGISGGNDEYRADMNIDHAKAILDWRPAVPLETGIAQLARRLRGGNEDWLSI</sequence>
<dbReference type="EMBL" id="JALAYX010000002">
    <property type="protein sequence ID" value="MCJ8238697.1"/>
    <property type="molecule type" value="Genomic_DNA"/>
</dbReference>
<dbReference type="CDD" id="cd08946">
    <property type="entry name" value="SDR_e"/>
    <property type="match status" value="1"/>
</dbReference>
<name>A0ABT0CZV0_9HYPH</name>
<comment type="pathway">
    <text evidence="1">Bacterial outer membrane biogenesis; LPS O-antigen biosynthesis.</text>
</comment>
<evidence type="ECO:0000256" key="2">
    <source>
        <dbReference type="ARBA" id="ARBA00007637"/>
    </source>
</evidence>
<dbReference type="PANTHER" id="PTHR43000">
    <property type="entry name" value="DTDP-D-GLUCOSE 4,6-DEHYDRATASE-RELATED"/>
    <property type="match status" value="1"/>
</dbReference>
<geneLocation type="plasmid" evidence="4">
    <name>unnamed</name>
</geneLocation>
<dbReference type="Proteomes" id="UP001522662">
    <property type="component" value="Unassembled WGS sequence"/>
</dbReference>
<evidence type="ECO:0000259" key="3">
    <source>
        <dbReference type="Pfam" id="PF01370"/>
    </source>
</evidence>
<dbReference type="Pfam" id="PF01370">
    <property type="entry name" value="Epimerase"/>
    <property type="match status" value="1"/>
</dbReference>
<feature type="domain" description="NAD-dependent epimerase/dehydratase" evidence="3">
    <location>
        <begin position="15"/>
        <end position="212"/>
    </location>
</feature>
<dbReference type="Gene3D" id="3.40.50.720">
    <property type="entry name" value="NAD(P)-binding Rossmann-like Domain"/>
    <property type="match status" value="1"/>
</dbReference>
<gene>
    <name evidence="4" type="ORF">MKJ03_10175</name>
</gene>
<keyword evidence="4" id="KW-0614">Plasmid</keyword>
<comment type="caution">
    <text evidence="4">The sequence shown here is derived from an EMBL/GenBank/DDBJ whole genome shotgun (WGS) entry which is preliminary data.</text>
</comment>
<proteinExistence type="inferred from homology"/>
<evidence type="ECO:0000256" key="1">
    <source>
        <dbReference type="ARBA" id="ARBA00005125"/>
    </source>
</evidence>
<protein>
    <submittedName>
        <fullName evidence="4">NAD(P)-dependent oxidoreductase</fullName>
    </submittedName>
</protein>
<reference evidence="4 5" key="1">
    <citation type="submission" date="2022-03" db="EMBL/GenBank/DDBJ databases">
        <title>Rhizobium SSM4.3 sp. nov., isolated from Sediment (Gouqi Island).</title>
        <authorList>
            <person name="Chen G."/>
        </authorList>
    </citation>
    <scope>NUCLEOTIDE SEQUENCE [LARGE SCALE GENOMIC DNA]</scope>
    <source>
        <strain evidence="4 5">SSM4.3</strain>
        <plasmid evidence="4">unnamed</plasmid>
    </source>
</reference>
<dbReference type="InterPro" id="IPR001509">
    <property type="entry name" value="Epimerase_deHydtase"/>
</dbReference>
<evidence type="ECO:0000313" key="5">
    <source>
        <dbReference type="Proteomes" id="UP001522662"/>
    </source>
</evidence>
<keyword evidence="5" id="KW-1185">Reference proteome</keyword>